<feature type="compositionally biased region" description="Gly residues" evidence="1">
    <location>
        <begin position="232"/>
        <end position="288"/>
    </location>
</feature>
<feature type="region of interest" description="Disordered" evidence="1">
    <location>
        <begin position="200"/>
        <end position="295"/>
    </location>
</feature>
<evidence type="ECO:0000313" key="3">
    <source>
        <dbReference type="Proteomes" id="UP000295060"/>
    </source>
</evidence>
<organism evidence="2 3">
    <name type="scientific">Kribbella pratensis</name>
    <dbReference type="NCBI Taxonomy" id="2512112"/>
    <lineage>
        <taxon>Bacteria</taxon>
        <taxon>Bacillati</taxon>
        <taxon>Actinomycetota</taxon>
        <taxon>Actinomycetes</taxon>
        <taxon>Propionibacteriales</taxon>
        <taxon>Kribbellaceae</taxon>
        <taxon>Kribbella</taxon>
    </lineage>
</organism>
<reference evidence="2 3" key="1">
    <citation type="submission" date="2019-03" db="EMBL/GenBank/DDBJ databases">
        <title>Genomic Encyclopedia of Type Strains, Phase III (KMG-III): the genomes of soil and plant-associated and newly described type strains.</title>
        <authorList>
            <person name="Whitman W."/>
        </authorList>
    </citation>
    <scope>NUCLEOTIDE SEQUENCE [LARGE SCALE GENOMIC DNA]</scope>
    <source>
        <strain evidence="2 3">VKMAc-2574</strain>
    </source>
</reference>
<evidence type="ECO:0000256" key="1">
    <source>
        <dbReference type="SAM" id="MobiDB-lite"/>
    </source>
</evidence>
<evidence type="ECO:0000313" key="2">
    <source>
        <dbReference type="EMBL" id="TDW90430.1"/>
    </source>
</evidence>
<name>A0ABY2FH41_9ACTN</name>
<accession>A0ABY2FH41</accession>
<keyword evidence="3" id="KW-1185">Reference proteome</keyword>
<gene>
    <name evidence="2" type="ORF">EV137_4246</name>
</gene>
<comment type="caution">
    <text evidence="2">The sequence shown here is derived from an EMBL/GenBank/DDBJ whole genome shotgun (WGS) entry which is preliminary data.</text>
</comment>
<sequence length="525" mass="50417">MAEPTDGQASYAAEASGVGTGIAAIVTLAEKFEQLALGEQRETAPGLEKLPERFAKASQALSTTHTQFRQAAASLLTGWRSKVESKVFEQAAEQSAKSLADSADELSGRVNGASLGRQIPVVIQNINTAAANATRVAAQARVQQTLMKESGAEQGLAIAEATGGFNPLDGLKQDLITVGQGLDQVGQQYVMIGQQARGMADRVRWQGPHSDAGPEGTPGTGPGTPGSVPAGSPGGAPGGTPGGAPGGDEAGGGAGGAAGGEAGAGGAGEGAEGTGGVGTPGGSGGMGLTGLPSATPTPLKPIAPLLPIDHAATPATSIGPLSPVGSHGLGSGAGGYIGGGAGRGIGSGIGSGGGIGGAGLGAAGRSKLGGIKPLGVGDQQIPSVVKGGGQAQTASSVGQAPALPGSTGAAPAGGAAGAGSGVPPMMPPMGGAAAGAGAGRGGKPGTGAIRPAGRERSRTGGPAPGVPDRLRGRAGKQPMFPAAPAAKSTAKRDHDRPETLQILDEELWSVEPETDVKPSTPRLAT</sequence>
<dbReference type="Proteomes" id="UP000295060">
    <property type="component" value="Unassembled WGS sequence"/>
</dbReference>
<protein>
    <recommendedName>
        <fullName evidence="4">PPE family protein</fullName>
    </recommendedName>
</protein>
<feature type="compositionally biased region" description="Low complexity" evidence="1">
    <location>
        <begin position="400"/>
        <end position="413"/>
    </location>
</feature>
<feature type="region of interest" description="Disordered" evidence="1">
    <location>
        <begin position="385"/>
        <end position="525"/>
    </location>
</feature>
<proteinExistence type="predicted"/>
<feature type="compositionally biased region" description="Gly residues" evidence="1">
    <location>
        <begin position="432"/>
        <end position="445"/>
    </location>
</feature>
<dbReference type="RefSeq" id="WP_134130429.1">
    <property type="nucleotide sequence ID" value="NZ_SODU01000002.1"/>
</dbReference>
<dbReference type="EMBL" id="SODU01000002">
    <property type="protein sequence ID" value="TDW90430.1"/>
    <property type="molecule type" value="Genomic_DNA"/>
</dbReference>
<evidence type="ECO:0008006" key="4">
    <source>
        <dbReference type="Google" id="ProtNLM"/>
    </source>
</evidence>